<dbReference type="Gene3D" id="3.90.79.10">
    <property type="entry name" value="Nucleoside Triphosphate Pyrophosphohydrolase"/>
    <property type="match status" value="1"/>
</dbReference>
<dbReference type="PANTHER" id="PTHR12992:SF11">
    <property type="entry name" value="MITOCHONDRIAL COENZYME A DIPHOSPHATASE NUDT8"/>
    <property type="match status" value="1"/>
</dbReference>
<dbReference type="InterPro" id="IPR045121">
    <property type="entry name" value="CoAse"/>
</dbReference>
<feature type="domain" description="Nudix hydrolase" evidence="7">
    <location>
        <begin position="35"/>
        <end position="166"/>
    </location>
</feature>
<gene>
    <name evidence="8" type="ORF">ACCI51_04395</name>
</gene>
<comment type="cofactor">
    <cofactor evidence="1">
        <name>Mn(2+)</name>
        <dbReference type="ChEBI" id="CHEBI:29035"/>
    </cofactor>
</comment>
<keyword evidence="9" id="KW-1185">Reference proteome</keyword>
<dbReference type="RefSeq" id="WP_371842734.1">
    <property type="nucleotide sequence ID" value="NZ_JBGMEL010000003.1"/>
</dbReference>
<evidence type="ECO:0000256" key="2">
    <source>
        <dbReference type="ARBA" id="ARBA00001946"/>
    </source>
</evidence>
<dbReference type="InterPro" id="IPR015797">
    <property type="entry name" value="NUDIX_hydrolase-like_dom_sf"/>
</dbReference>
<evidence type="ECO:0000313" key="9">
    <source>
        <dbReference type="Proteomes" id="UP001569414"/>
    </source>
</evidence>
<evidence type="ECO:0000256" key="6">
    <source>
        <dbReference type="ARBA" id="ARBA00023211"/>
    </source>
</evidence>
<dbReference type="SUPFAM" id="SSF55811">
    <property type="entry name" value="Nudix"/>
    <property type="match status" value="1"/>
</dbReference>
<evidence type="ECO:0000256" key="1">
    <source>
        <dbReference type="ARBA" id="ARBA00001936"/>
    </source>
</evidence>
<keyword evidence="3" id="KW-0479">Metal-binding</keyword>
<keyword evidence="4 8" id="KW-0378">Hydrolase</keyword>
<name>A0ABV4NJM2_9GAMM</name>
<comment type="cofactor">
    <cofactor evidence="2">
        <name>Mg(2+)</name>
        <dbReference type="ChEBI" id="CHEBI:18420"/>
    </cofactor>
</comment>
<dbReference type="PANTHER" id="PTHR12992">
    <property type="entry name" value="NUDIX HYDROLASE"/>
    <property type="match status" value="1"/>
</dbReference>
<evidence type="ECO:0000259" key="7">
    <source>
        <dbReference type="PROSITE" id="PS51462"/>
    </source>
</evidence>
<organism evidence="8 9">
    <name type="scientific">Microbulbifer echini</name>
    <dbReference type="NCBI Taxonomy" id="1529067"/>
    <lineage>
        <taxon>Bacteria</taxon>
        <taxon>Pseudomonadati</taxon>
        <taxon>Pseudomonadota</taxon>
        <taxon>Gammaproteobacteria</taxon>
        <taxon>Cellvibrionales</taxon>
        <taxon>Microbulbiferaceae</taxon>
        <taxon>Microbulbifer</taxon>
    </lineage>
</organism>
<dbReference type="InterPro" id="IPR000086">
    <property type="entry name" value="NUDIX_hydrolase_dom"/>
</dbReference>
<evidence type="ECO:0000256" key="3">
    <source>
        <dbReference type="ARBA" id="ARBA00022723"/>
    </source>
</evidence>
<dbReference type="EC" id="3.6.1.55" evidence="8"/>
<protein>
    <submittedName>
        <fullName evidence="8">CoA pyrophosphatase</fullName>
        <ecNumber evidence="8">3.6.1.55</ecNumber>
    </submittedName>
</protein>
<dbReference type="PROSITE" id="PS51462">
    <property type="entry name" value="NUDIX"/>
    <property type="match status" value="1"/>
</dbReference>
<reference evidence="8 9" key="1">
    <citation type="submission" date="2024-08" db="EMBL/GenBank/DDBJ databases">
        <authorList>
            <person name="Ishaq N."/>
        </authorList>
    </citation>
    <scope>NUCLEOTIDE SEQUENCE [LARGE SCALE GENOMIC DNA]</scope>
    <source>
        <strain evidence="8 9">JCM 30400</strain>
    </source>
</reference>
<dbReference type="Pfam" id="PF00293">
    <property type="entry name" value="NUDIX"/>
    <property type="match status" value="1"/>
</dbReference>
<comment type="caution">
    <text evidence="8">The sequence shown here is derived from an EMBL/GenBank/DDBJ whole genome shotgun (WGS) entry which is preliminary data.</text>
</comment>
<sequence length="211" mass="23503">MKEVGQVFMLSIIEKKISQQIEDLEAGVPTGPELYGHAAVLIALTNEPDPHVVLTKRADTLSTHSGEVSLPGGRWDATDPSLQYTALREAEEEVALPMSRVRMLGPLWPRTTRWQVHVTPWVGVIPADIHLSPNPGELDAIFRVPLSFFLADPRIRTDRITIDNQAIYLPAYQFGEFEIWGFTAGVLTEFLVRILGASIGRRDDVPLRALN</sequence>
<dbReference type="EMBL" id="JBGMEL010000003">
    <property type="protein sequence ID" value="MFA0789774.1"/>
    <property type="molecule type" value="Genomic_DNA"/>
</dbReference>
<evidence type="ECO:0000256" key="5">
    <source>
        <dbReference type="ARBA" id="ARBA00022842"/>
    </source>
</evidence>
<proteinExistence type="predicted"/>
<dbReference type="Proteomes" id="UP001569414">
    <property type="component" value="Unassembled WGS sequence"/>
</dbReference>
<evidence type="ECO:0000256" key="4">
    <source>
        <dbReference type="ARBA" id="ARBA00022801"/>
    </source>
</evidence>
<dbReference type="GO" id="GO:0035539">
    <property type="term" value="F:8-oxo-7,8-dihydrodeoxyguanosine triphosphate pyrophosphatase activity"/>
    <property type="evidence" value="ECO:0007669"/>
    <property type="project" value="UniProtKB-EC"/>
</dbReference>
<evidence type="ECO:0000313" key="8">
    <source>
        <dbReference type="EMBL" id="MFA0789774.1"/>
    </source>
</evidence>
<keyword evidence="5" id="KW-0460">Magnesium</keyword>
<keyword evidence="6" id="KW-0464">Manganese</keyword>
<accession>A0ABV4NJM2</accession>
<dbReference type="CDD" id="cd03426">
    <property type="entry name" value="NUDIX_CoAse_Nudt7"/>
    <property type="match status" value="1"/>
</dbReference>